<dbReference type="InterPro" id="IPR005888">
    <property type="entry name" value="dTDP_Gluc_deHydtase"/>
</dbReference>
<dbReference type="NCBIfam" id="TIGR01181">
    <property type="entry name" value="dTDP_gluc_dehyt"/>
    <property type="match status" value="1"/>
</dbReference>
<dbReference type="InterPro" id="IPR016040">
    <property type="entry name" value="NAD(P)-bd_dom"/>
</dbReference>
<reference evidence="10" key="1">
    <citation type="submission" date="2023-07" db="EMBL/GenBank/DDBJ databases">
        <title>Shewanella mangrovi sp. nov., an acetaldehyde- degrading bacterium isolated from mangrove sediment.</title>
        <authorList>
            <person name="Liu Y."/>
        </authorList>
    </citation>
    <scope>NUCLEOTIDE SEQUENCE [LARGE SCALE GENOMIC DNA]</scope>
    <source>
        <strain evidence="10">C32</strain>
    </source>
</reference>
<evidence type="ECO:0000256" key="7">
    <source>
        <dbReference type="RuleBase" id="RU004473"/>
    </source>
</evidence>
<dbReference type="CDD" id="cd05246">
    <property type="entry name" value="dTDP_GD_SDR_e"/>
    <property type="match status" value="1"/>
</dbReference>
<proteinExistence type="inferred from homology"/>
<evidence type="ECO:0000256" key="2">
    <source>
        <dbReference type="ARBA" id="ARBA00001911"/>
    </source>
</evidence>
<dbReference type="Gene3D" id="3.40.50.720">
    <property type="entry name" value="NAD(P)-binding Rossmann-like Domain"/>
    <property type="match status" value="1"/>
</dbReference>
<dbReference type="EMBL" id="JAKOGG010000004">
    <property type="protein sequence ID" value="MCS4556523.1"/>
    <property type="molecule type" value="Genomic_DNA"/>
</dbReference>
<dbReference type="PANTHER" id="PTHR43000">
    <property type="entry name" value="DTDP-D-GLUCOSE 4,6-DEHYDRATASE-RELATED"/>
    <property type="match status" value="1"/>
</dbReference>
<dbReference type="InterPro" id="IPR036291">
    <property type="entry name" value="NAD(P)-bd_dom_sf"/>
</dbReference>
<dbReference type="Gene3D" id="3.90.25.10">
    <property type="entry name" value="UDP-galactose 4-epimerase, domain 1"/>
    <property type="match status" value="1"/>
</dbReference>
<evidence type="ECO:0000313" key="9">
    <source>
        <dbReference type="EMBL" id="MCS4556523.1"/>
    </source>
</evidence>
<accession>A0ABT2FJS1</accession>
<feature type="domain" description="NAD(P)-binding" evidence="8">
    <location>
        <begin position="5"/>
        <end position="338"/>
    </location>
</feature>
<dbReference type="RefSeq" id="WP_238895914.1">
    <property type="nucleotide sequence ID" value="NZ_JAKOGG010000004.1"/>
</dbReference>
<comment type="similarity">
    <text evidence="3 7">Belongs to the NAD(P)-dependent epimerase/dehydratase family. dTDP-glucose dehydratase subfamily.</text>
</comment>
<comment type="catalytic activity">
    <reaction evidence="1 7">
        <text>dTDP-alpha-D-glucose = dTDP-4-dehydro-6-deoxy-alpha-D-glucose + H2O</text>
        <dbReference type="Rhea" id="RHEA:17221"/>
        <dbReference type="ChEBI" id="CHEBI:15377"/>
        <dbReference type="ChEBI" id="CHEBI:57477"/>
        <dbReference type="ChEBI" id="CHEBI:57649"/>
        <dbReference type="EC" id="4.2.1.46"/>
    </reaction>
</comment>
<evidence type="ECO:0000259" key="8">
    <source>
        <dbReference type="Pfam" id="PF16363"/>
    </source>
</evidence>
<dbReference type="GO" id="GO:0008460">
    <property type="term" value="F:dTDP-glucose 4,6-dehydratase activity"/>
    <property type="evidence" value="ECO:0007669"/>
    <property type="project" value="UniProtKB-EC"/>
</dbReference>
<evidence type="ECO:0000256" key="4">
    <source>
        <dbReference type="ARBA" id="ARBA00011990"/>
    </source>
</evidence>
<keyword evidence="5" id="KW-0520">NAD</keyword>
<dbReference type="EC" id="4.2.1.46" evidence="4 7"/>
<evidence type="ECO:0000256" key="6">
    <source>
        <dbReference type="ARBA" id="ARBA00023239"/>
    </source>
</evidence>
<dbReference type="Pfam" id="PF16363">
    <property type="entry name" value="GDP_Man_Dehyd"/>
    <property type="match status" value="1"/>
</dbReference>
<evidence type="ECO:0000256" key="1">
    <source>
        <dbReference type="ARBA" id="ARBA00001539"/>
    </source>
</evidence>
<evidence type="ECO:0000256" key="5">
    <source>
        <dbReference type="ARBA" id="ARBA00023027"/>
    </source>
</evidence>
<sequence length="369" mass="41445">MKRLLVTGAAGFIGANFVHYWLSQHAEDRVVVLDALTYAGNLETLLPLMDKPNFRFVKGNIGNTELVELLLREEQIDTLVHFAAESHVDRSITGPDAFIETNIIGTHSLLKAARSVWLADPANPLPHRFHHVSTDEVYGTLGPNDPAFTELTQYAPNSPYSASKAASDHLVRAYHHTYGLNVTTSNCSNNYGYYHFPEKLIPLCLTNILEGKPLPIYGDGKQIRDWLFVEDHCRGIELVLQKGVTGETYNIGGVNEWQNIDIVNLLCELMDGEFAADASLAERYPQSPCAQGKPANSLITYVKDRAGHDRRYAIDCTKIERELGFKPAETFETGVRKTVSWYLNNQAWIDNVKSGAYQTWIDQQYAKRK</sequence>
<gene>
    <name evidence="9" type="primary">rfbB</name>
    <name evidence="9" type="ORF">L9G74_08740</name>
</gene>
<keyword evidence="10" id="KW-1185">Reference proteome</keyword>
<evidence type="ECO:0000313" key="10">
    <source>
        <dbReference type="Proteomes" id="UP001201549"/>
    </source>
</evidence>
<comment type="caution">
    <text evidence="9">The sequence shown here is derived from an EMBL/GenBank/DDBJ whole genome shotgun (WGS) entry which is preliminary data.</text>
</comment>
<evidence type="ECO:0000256" key="3">
    <source>
        <dbReference type="ARBA" id="ARBA00008178"/>
    </source>
</evidence>
<organism evidence="9 10">
    <name type="scientific">Shewanella electrica</name>
    <dbReference type="NCBI Taxonomy" id="515560"/>
    <lineage>
        <taxon>Bacteria</taxon>
        <taxon>Pseudomonadati</taxon>
        <taxon>Pseudomonadota</taxon>
        <taxon>Gammaproteobacteria</taxon>
        <taxon>Alteromonadales</taxon>
        <taxon>Shewanellaceae</taxon>
        <taxon>Shewanella</taxon>
    </lineage>
</organism>
<comment type="cofactor">
    <cofactor evidence="2 7">
        <name>NAD(+)</name>
        <dbReference type="ChEBI" id="CHEBI:57540"/>
    </cofactor>
</comment>
<name>A0ABT2FJS1_9GAMM</name>
<dbReference type="Proteomes" id="UP001201549">
    <property type="component" value="Unassembled WGS sequence"/>
</dbReference>
<protein>
    <recommendedName>
        <fullName evidence="4 7">dTDP-glucose 4,6-dehydratase</fullName>
        <ecNumber evidence="4 7">4.2.1.46</ecNumber>
    </recommendedName>
</protein>
<keyword evidence="6 7" id="KW-0456">Lyase</keyword>
<dbReference type="SUPFAM" id="SSF51735">
    <property type="entry name" value="NAD(P)-binding Rossmann-fold domains"/>
    <property type="match status" value="1"/>
</dbReference>